<keyword evidence="2" id="KW-0732">Signal</keyword>
<dbReference type="Proteomes" id="UP000001949">
    <property type="component" value="Unassembled WGS sequence"/>
</dbReference>
<feature type="compositionally biased region" description="Polar residues" evidence="1">
    <location>
        <begin position="139"/>
        <end position="171"/>
    </location>
</feature>
<sequence>MLRLIIFVIIYSLSWINCVESGGGLSSPSDVYEPVPPESLELNTQNLHEFVTDEINSHLLSLTPEDFKLLLQTYNQLNKNKNNLRKSEESDVNLVNEEFDLLIPVIAPIIERLLKLDPANHKSLITHIIQQVILSNHNSTPSNPEFTSSNPDLTPSNPEFTRSNLGNSVPNSEERGKAVEVSTVEPAKPVMTDEFRDLLIKYNNIAENNPEILKETRHNDDETLSIDHVRELVNKYIKFYKPSDRVDSDEKDTNSEEKDTNSEEDPEAEEDPDSETHKVLLGVVDPEGDIDFEKIIPSPKPLTPEQQQERELKLKQLTEGKIKELKRKMRNLNQYYFYELENKKGPKTYFGTLNNIPLTSNFYLPSLSLLILFLYL</sequence>
<dbReference type="EMBL" id="AAGK01000005">
    <property type="protein sequence ID" value="EAN30774.1"/>
    <property type="molecule type" value="Genomic_DNA"/>
</dbReference>
<organism evidence="3 4">
    <name type="scientific">Theileria parva</name>
    <name type="common">East coast fever infection agent</name>
    <dbReference type="NCBI Taxonomy" id="5875"/>
    <lineage>
        <taxon>Eukaryota</taxon>
        <taxon>Sar</taxon>
        <taxon>Alveolata</taxon>
        <taxon>Apicomplexa</taxon>
        <taxon>Aconoidasida</taxon>
        <taxon>Piroplasmida</taxon>
        <taxon>Theileriidae</taxon>
        <taxon>Theileria</taxon>
    </lineage>
</organism>
<feature type="signal peptide" evidence="2">
    <location>
        <begin position="1"/>
        <end position="21"/>
    </location>
</feature>
<reference evidence="3 4" key="1">
    <citation type="journal article" date="2005" name="Science">
        <title>Genome sequence of Theileria parva, a bovine pathogen that transforms lymphocytes.</title>
        <authorList>
            <person name="Gardner M.J."/>
            <person name="Bishop R."/>
            <person name="Shah T."/>
            <person name="de Villiers E.P."/>
            <person name="Carlton J.M."/>
            <person name="Hall N."/>
            <person name="Ren Q."/>
            <person name="Paulsen I.T."/>
            <person name="Pain A."/>
            <person name="Berriman M."/>
            <person name="Wilson R.J.M."/>
            <person name="Sato S."/>
            <person name="Ralph S.A."/>
            <person name="Mann D.J."/>
            <person name="Xiong Z."/>
            <person name="Shallom S.J."/>
            <person name="Weidman J."/>
            <person name="Jiang L."/>
            <person name="Lynn J."/>
            <person name="Weaver B."/>
            <person name="Shoaibi A."/>
            <person name="Domingo A.R."/>
            <person name="Wasawo D."/>
            <person name="Crabtree J."/>
            <person name="Wortman J.R."/>
            <person name="Haas B."/>
            <person name="Angiuoli S.V."/>
            <person name="Creasy T.H."/>
            <person name="Lu C."/>
            <person name="Suh B."/>
            <person name="Silva J.C."/>
            <person name="Utterback T.R."/>
            <person name="Feldblyum T.V."/>
            <person name="Pertea M."/>
            <person name="Allen J."/>
            <person name="Nierman W.C."/>
            <person name="Taracha E.L.N."/>
            <person name="Salzberg S.L."/>
            <person name="White O.R."/>
            <person name="Fitzhugh H.A."/>
            <person name="Morzaria S."/>
            <person name="Venter J.C."/>
            <person name="Fraser C.M."/>
            <person name="Nene V."/>
        </authorList>
    </citation>
    <scope>NUCLEOTIDE SEQUENCE [LARGE SCALE GENOMIC DNA]</scope>
    <source>
        <strain evidence="3 4">Muguga</strain>
    </source>
</reference>
<dbReference type="RefSeq" id="XP_763057.1">
    <property type="nucleotide sequence ID" value="XM_757964.1"/>
</dbReference>
<feature type="region of interest" description="Disordered" evidence="1">
    <location>
        <begin position="244"/>
        <end position="277"/>
    </location>
</feature>
<name>Q4N0R9_THEPA</name>
<evidence type="ECO:0000313" key="3">
    <source>
        <dbReference type="EMBL" id="EAN30774.1"/>
    </source>
</evidence>
<dbReference type="InParanoid" id="Q4N0R9"/>
<protein>
    <submittedName>
        <fullName evidence="3">Uncharacterized protein</fullName>
    </submittedName>
</protein>
<feature type="region of interest" description="Disordered" evidence="1">
    <location>
        <begin position="139"/>
        <end position="180"/>
    </location>
</feature>
<dbReference type="VEuPathDB" id="PiroplasmaDB:TpMuguga_03g00038"/>
<feature type="compositionally biased region" description="Basic and acidic residues" evidence="1">
    <location>
        <begin position="244"/>
        <end position="261"/>
    </location>
</feature>
<dbReference type="AlphaFoldDB" id="Q4N0R9"/>
<evidence type="ECO:0000313" key="4">
    <source>
        <dbReference type="Proteomes" id="UP000001949"/>
    </source>
</evidence>
<feature type="compositionally biased region" description="Acidic residues" evidence="1">
    <location>
        <begin position="262"/>
        <end position="273"/>
    </location>
</feature>
<proteinExistence type="predicted"/>
<feature type="chain" id="PRO_5004241350" evidence="2">
    <location>
        <begin position="22"/>
        <end position="376"/>
    </location>
</feature>
<comment type="caution">
    <text evidence="3">The sequence shown here is derived from an EMBL/GenBank/DDBJ whole genome shotgun (WGS) entry which is preliminary data.</text>
</comment>
<gene>
    <name evidence="3" type="ordered locus">TP03_0038</name>
</gene>
<accession>Q4N0R9</accession>
<evidence type="ECO:0000256" key="1">
    <source>
        <dbReference type="SAM" id="MobiDB-lite"/>
    </source>
</evidence>
<dbReference type="eggNOG" id="ENOG502QXV7">
    <property type="taxonomic scope" value="Eukaryota"/>
</dbReference>
<keyword evidence="4" id="KW-1185">Reference proteome</keyword>
<dbReference type="GeneID" id="3499957"/>
<dbReference type="OMA" id="WINCVES"/>
<dbReference type="KEGG" id="tpv:TP03_0038"/>
<evidence type="ECO:0000256" key="2">
    <source>
        <dbReference type="SAM" id="SignalP"/>
    </source>
</evidence>